<dbReference type="InterPro" id="IPR009057">
    <property type="entry name" value="Homeodomain-like_sf"/>
</dbReference>
<gene>
    <name evidence="7" type="ORF">QU481_17910</name>
</gene>
<proteinExistence type="predicted"/>
<reference evidence="7" key="1">
    <citation type="submission" date="2023-06" db="EMBL/GenBank/DDBJ databases">
        <authorList>
            <person name="Zhang S."/>
        </authorList>
    </citation>
    <scope>NUCLEOTIDE SEQUENCE</scope>
    <source>
        <strain evidence="7">SG2303</strain>
    </source>
</reference>
<dbReference type="InterPro" id="IPR013572">
    <property type="entry name" value="Tscrpt_reg_MAATS_C"/>
</dbReference>
<evidence type="ECO:0000313" key="7">
    <source>
        <dbReference type="EMBL" id="MDN0076735.1"/>
    </source>
</evidence>
<protein>
    <submittedName>
        <fullName evidence="7">TetR family transcriptional regulator</fullName>
    </submittedName>
</protein>
<feature type="DNA-binding region" description="H-T-H motif" evidence="5">
    <location>
        <begin position="33"/>
        <end position="52"/>
    </location>
</feature>
<dbReference type="RefSeq" id="WP_289831385.1">
    <property type="nucleotide sequence ID" value="NZ_JAUEDK010000041.1"/>
</dbReference>
<dbReference type="Proteomes" id="UP001168540">
    <property type="component" value="Unassembled WGS sequence"/>
</dbReference>
<dbReference type="PROSITE" id="PS50977">
    <property type="entry name" value="HTH_TETR_2"/>
    <property type="match status" value="1"/>
</dbReference>
<keyword evidence="2" id="KW-0805">Transcription regulation</keyword>
<organism evidence="7 8">
    <name type="scientific">Crenobacter oryzisoli</name>
    <dbReference type="NCBI Taxonomy" id="3056844"/>
    <lineage>
        <taxon>Bacteria</taxon>
        <taxon>Pseudomonadati</taxon>
        <taxon>Pseudomonadota</taxon>
        <taxon>Betaproteobacteria</taxon>
        <taxon>Neisseriales</taxon>
        <taxon>Neisseriaceae</taxon>
        <taxon>Crenobacter</taxon>
    </lineage>
</organism>
<name>A0ABT7XSP2_9NEIS</name>
<evidence type="ECO:0000256" key="1">
    <source>
        <dbReference type="ARBA" id="ARBA00022491"/>
    </source>
</evidence>
<keyword evidence="4" id="KW-0804">Transcription</keyword>
<dbReference type="PRINTS" id="PR00455">
    <property type="entry name" value="HTHTETR"/>
</dbReference>
<accession>A0ABT7XSP2</accession>
<dbReference type="SUPFAM" id="SSF46689">
    <property type="entry name" value="Homeodomain-like"/>
    <property type="match status" value="1"/>
</dbReference>
<dbReference type="InterPro" id="IPR001647">
    <property type="entry name" value="HTH_TetR"/>
</dbReference>
<evidence type="ECO:0000313" key="8">
    <source>
        <dbReference type="Proteomes" id="UP001168540"/>
    </source>
</evidence>
<dbReference type="Gene3D" id="1.10.357.10">
    <property type="entry name" value="Tetracycline Repressor, domain 2"/>
    <property type="match status" value="1"/>
</dbReference>
<keyword evidence="8" id="KW-1185">Reference proteome</keyword>
<evidence type="ECO:0000259" key="6">
    <source>
        <dbReference type="PROSITE" id="PS50977"/>
    </source>
</evidence>
<dbReference type="PANTHER" id="PTHR30055:SF240">
    <property type="entry name" value="HTH-TYPE TRANSCRIPTIONAL REGULATOR ACRR"/>
    <property type="match status" value="1"/>
</dbReference>
<dbReference type="PROSITE" id="PS01081">
    <property type="entry name" value="HTH_TETR_1"/>
    <property type="match status" value="1"/>
</dbReference>
<evidence type="ECO:0000256" key="2">
    <source>
        <dbReference type="ARBA" id="ARBA00023015"/>
    </source>
</evidence>
<keyword evidence="3 5" id="KW-0238">DNA-binding</keyword>
<sequence>MARRTREEAEQTRLLLLETAQELFWEKGVSRTSLADIAQAAGVTRGAIYWHFANKADLFNSMCELVAPQIDEIQRRLCDEAQTAPARTLWRHCCEMLYAICTVPRFTRIVGILHLRCEYVGEMEEGNLTNAEWLKENHGKFQNLLEHAASLGELLPGVDPYMAALSLQAQLRGLVEIWLMRPEALDLARDAERLLSPYFSGVFRQGSWLATADENSN</sequence>
<dbReference type="InterPro" id="IPR050109">
    <property type="entry name" value="HTH-type_TetR-like_transc_reg"/>
</dbReference>
<evidence type="ECO:0000256" key="3">
    <source>
        <dbReference type="ARBA" id="ARBA00023125"/>
    </source>
</evidence>
<evidence type="ECO:0000256" key="5">
    <source>
        <dbReference type="PROSITE-ProRule" id="PRU00335"/>
    </source>
</evidence>
<evidence type="ECO:0000256" key="4">
    <source>
        <dbReference type="ARBA" id="ARBA00023163"/>
    </source>
</evidence>
<comment type="caution">
    <text evidence="7">The sequence shown here is derived from an EMBL/GenBank/DDBJ whole genome shotgun (WGS) entry which is preliminary data.</text>
</comment>
<keyword evidence="1" id="KW-0678">Repressor</keyword>
<dbReference type="InterPro" id="IPR023772">
    <property type="entry name" value="DNA-bd_HTH_TetR-type_CS"/>
</dbReference>
<feature type="domain" description="HTH tetR-type" evidence="6">
    <location>
        <begin position="10"/>
        <end position="70"/>
    </location>
</feature>
<dbReference type="Pfam" id="PF00440">
    <property type="entry name" value="TetR_N"/>
    <property type="match status" value="1"/>
</dbReference>
<dbReference type="SUPFAM" id="SSF48498">
    <property type="entry name" value="Tetracyclin repressor-like, C-terminal domain"/>
    <property type="match status" value="1"/>
</dbReference>
<dbReference type="EMBL" id="JAUEDK010000041">
    <property type="protein sequence ID" value="MDN0076735.1"/>
    <property type="molecule type" value="Genomic_DNA"/>
</dbReference>
<dbReference type="PANTHER" id="PTHR30055">
    <property type="entry name" value="HTH-TYPE TRANSCRIPTIONAL REGULATOR RUTR"/>
    <property type="match status" value="1"/>
</dbReference>
<dbReference type="InterPro" id="IPR036271">
    <property type="entry name" value="Tet_transcr_reg_TetR-rel_C_sf"/>
</dbReference>
<dbReference type="Pfam" id="PF08361">
    <property type="entry name" value="TetR_C_2"/>
    <property type="match status" value="1"/>
</dbReference>